<evidence type="ECO:0008006" key="8">
    <source>
        <dbReference type="Google" id="ProtNLM"/>
    </source>
</evidence>
<dbReference type="InterPro" id="IPR014795">
    <property type="entry name" value="TacA_1-like"/>
</dbReference>
<evidence type="ECO:0000256" key="5">
    <source>
        <dbReference type="ARBA" id="ARBA00023163"/>
    </source>
</evidence>
<dbReference type="KEGG" id="parq:DSM112329_00333"/>
<evidence type="ECO:0000256" key="4">
    <source>
        <dbReference type="ARBA" id="ARBA00023125"/>
    </source>
</evidence>
<evidence type="ECO:0000256" key="2">
    <source>
        <dbReference type="ARBA" id="ARBA00022649"/>
    </source>
</evidence>
<sequence>MATRTKRIEMRADPESEERIARAAKAQDLSISAFVLGAATQEADRVLGRADQTLMPGAQFDALVAALDDADDAPRLARAAGARRRYRRA</sequence>
<comment type="similarity">
    <text evidence="6">Belongs to the TacA antitoxin family.</text>
</comment>
<dbReference type="GO" id="GO:0003677">
    <property type="term" value="F:DNA binding"/>
    <property type="evidence" value="ECO:0007669"/>
    <property type="project" value="UniProtKB-KW"/>
</dbReference>
<dbReference type="GO" id="GO:0006355">
    <property type="term" value="P:regulation of DNA-templated transcription"/>
    <property type="evidence" value="ECO:0007669"/>
    <property type="project" value="InterPro"/>
</dbReference>
<keyword evidence="2" id="KW-1277">Toxin-antitoxin system</keyword>
<dbReference type="PANTHER" id="PTHR35401">
    <property type="entry name" value="COPG FAMILY HELIX-TURN-HELIX PROTEIN-RELATED-RELATED"/>
    <property type="match status" value="1"/>
</dbReference>
<dbReference type="PANTHER" id="PTHR35401:SF1">
    <property type="entry name" value="CYTOPLASMIC PROTEIN"/>
    <property type="match status" value="1"/>
</dbReference>
<organism evidence="7">
    <name type="scientific">Paraconexibacter sp. AEG42_29</name>
    <dbReference type="NCBI Taxonomy" id="2997339"/>
    <lineage>
        <taxon>Bacteria</taxon>
        <taxon>Bacillati</taxon>
        <taxon>Actinomycetota</taxon>
        <taxon>Thermoleophilia</taxon>
        <taxon>Solirubrobacterales</taxon>
        <taxon>Paraconexibacteraceae</taxon>
        <taxon>Paraconexibacter</taxon>
    </lineage>
</organism>
<name>A0AAU7APT6_9ACTN</name>
<keyword evidence="5" id="KW-0804">Transcription</keyword>
<dbReference type="Pfam" id="PF08681">
    <property type="entry name" value="TacA1"/>
    <property type="match status" value="1"/>
</dbReference>
<evidence type="ECO:0000256" key="3">
    <source>
        <dbReference type="ARBA" id="ARBA00023015"/>
    </source>
</evidence>
<reference evidence="7" key="1">
    <citation type="submission" date="2022-12" db="EMBL/GenBank/DDBJ databases">
        <title>Paraconexibacter alkalitolerans sp. nov. and Baekduia alba sp. nov., isolated from soil and emended description of the genera Paraconexibacter (Chun et al., 2020) and Baekduia (An et al., 2020).</title>
        <authorList>
            <person name="Vieira S."/>
            <person name="Huber K.J."/>
            <person name="Geppert A."/>
            <person name="Wolf J."/>
            <person name="Neumann-Schaal M."/>
            <person name="Muesken M."/>
            <person name="Overmann J."/>
        </authorList>
    </citation>
    <scope>NUCLEOTIDE SEQUENCE</scope>
    <source>
        <strain evidence="7">AEG42_29</strain>
    </source>
</reference>
<protein>
    <recommendedName>
        <fullName evidence="8">DUF1778 domain-containing protein</fullName>
    </recommendedName>
</protein>
<keyword evidence="3" id="KW-0805">Transcription regulation</keyword>
<evidence type="ECO:0000256" key="1">
    <source>
        <dbReference type="ARBA" id="ARBA00022491"/>
    </source>
</evidence>
<dbReference type="InterPro" id="IPR010985">
    <property type="entry name" value="Ribbon_hlx_hlx"/>
</dbReference>
<accession>A0AAU7APT6</accession>
<dbReference type="EMBL" id="CP114014">
    <property type="protein sequence ID" value="XAY03514.1"/>
    <property type="molecule type" value="Genomic_DNA"/>
</dbReference>
<evidence type="ECO:0000256" key="6">
    <source>
        <dbReference type="ARBA" id="ARBA00049988"/>
    </source>
</evidence>
<keyword evidence="4" id="KW-0238">DNA-binding</keyword>
<evidence type="ECO:0000313" key="7">
    <source>
        <dbReference type="EMBL" id="XAY03514.1"/>
    </source>
</evidence>
<proteinExistence type="inferred from homology"/>
<dbReference type="SUPFAM" id="SSF47598">
    <property type="entry name" value="Ribbon-helix-helix"/>
    <property type="match status" value="1"/>
</dbReference>
<keyword evidence="1" id="KW-0678">Repressor</keyword>
<dbReference type="AlphaFoldDB" id="A0AAU7APT6"/>
<dbReference type="Gene3D" id="1.20.5.780">
    <property type="entry name" value="Single helix bin"/>
    <property type="match status" value="1"/>
</dbReference>
<gene>
    <name evidence="7" type="ORF">DSM112329_00333</name>
</gene>